<organism evidence="2 3">
    <name type="scientific">Solanum tuberosum</name>
    <name type="common">Potato</name>
    <dbReference type="NCBI Taxonomy" id="4113"/>
    <lineage>
        <taxon>Eukaryota</taxon>
        <taxon>Viridiplantae</taxon>
        <taxon>Streptophyta</taxon>
        <taxon>Embryophyta</taxon>
        <taxon>Tracheophyta</taxon>
        <taxon>Spermatophyta</taxon>
        <taxon>Magnoliopsida</taxon>
        <taxon>eudicotyledons</taxon>
        <taxon>Gunneridae</taxon>
        <taxon>Pentapetalae</taxon>
        <taxon>asterids</taxon>
        <taxon>lamiids</taxon>
        <taxon>Solanales</taxon>
        <taxon>Solanaceae</taxon>
        <taxon>Solanoideae</taxon>
        <taxon>Solaneae</taxon>
        <taxon>Solanum</taxon>
    </lineage>
</organism>
<evidence type="ECO:0000313" key="2">
    <source>
        <dbReference type="EnsemblPlants" id="PGSC0003DMT400089032"/>
    </source>
</evidence>
<dbReference type="InParanoid" id="M1DHA4"/>
<dbReference type="Proteomes" id="UP000011115">
    <property type="component" value="Unassembled WGS sequence"/>
</dbReference>
<protein>
    <submittedName>
        <fullName evidence="2">NB-ARC domain containing protein</fullName>
    </submittedName>
</protein>
<evidence type="ECO:0000313" key="3">
    <source>
        <dbReference type="Proteomes" id="UP000011115"/>
    </source>
</evidence>
<accession>M1DHA4</accession>
<dbReference type="PANTHER" id="PTHR31286:SF104">
    <property type="entry name" value="PEROXIDASE"/>
    <property type="match status" value="1"/>
</dbReference>
<dbReference type="HOGENOM" id="CLU_087124_0_0_1"/>
<feature type="compositionally biased region" description="Basic and acidic residues" evidence="1">
    <location>
        <begin position="325"/>
        <end position="339"/>
    </location>
</feature>
<evidence type="ECO:0000256" key="1">
    <source>
        <dbReference type="SAM" id="MobiDB-lite"/>
    </source>
</evidence>
<feature type="region of interest" description="Disordered" evidence="1">
    <location>
        <begin position="303"/>
        <end position="346"/>
    </location>
</feature>
<reference evidence="2" key="2">
    <citation type="submission" date="2015-06" db="UniProtKB">
        <authorList>
            <consortium name="EnsemblPlants"/>
        </authorList>
    </citation>
    <scope>IDENTIFICATION</scope>
    <source>
        <strain evidence="2">DM1-3 516 R44</strain>
    </source>
</reference>
<keyword evidence="3" id="KW-1185">Reference proteome</keyword>
<proteinExistence type="predicted"/>
<dbReference type="PaxDb" id="4113-PGSC0003DMT400089032"/>
<dbReference type="PANTHER" id="PTHR31286">
    <property type="entry name" value="GLYCINE-RICH CELL WALL STRUCTURAL PROTEIN 1.8-LIKE"/>
    <property type="match status" value="1"/>
</dbReference>
<dbReference type="EnsemblPlants" id="PGSC0003DMT400089032">
    <property type="protein sequence ID" value="PGSC0003DMT400089032"/>
    <property type="gene ID" value="PGSC0003DMG400038603"/>
</dbReference>
<feature type="region of interest" description="Disordered" evidence="1">
    <location>
        <begin position="263"/>
        <end position="284"/>
    </location>
</feature>
<name>M1DHA4_SOLTU</name>
<dbReference type="Gramene" id="PGSC0003DMT400089032">
    <property type="protein sequence ID" value="PGSC0003DMT400089032"/>
    <property type="gene ID" value="PGSC0003DMG400038603"/>
</dbReference>
<feature type="compositionally biased region" description="Basic and acidic residues" evidence="1">
    <location>
        <begin position="303"/>
        <end position="317"/>
    </location>
</feature>
<reference evidence="3" key="1">
    <citation type="journal article" date="2011" name="Nature">
        <title>Genome sequence and analysis of the tuber crop potato.</title>
        <authorList>
            <consortium name="The Potato Genome Sequencing Consortium"/>
        </authorList>
    </citation>
    <scope>NUCLEOTIDE SEQUENCE [LARGE SCALE GENOMIC DNA]</scope>
    <source>
        <strain evidence="3">cv. DM1-3 516 R44</strain>
    </source>
</reference>
<dbReference type="InterPro" id="IPR040256">
    <property type="entry name" value="At4g02000-like"/>
</dbReference>
<dbReference type="AlphaFoldDB" id="M1DHA4"/>
<sequence>MASVVGRPIATDKATQDKTMPRVKVILDLVDKLPKRMRLQYLDEQTSKIQEVFQEFVYDNLPLYCNHCKHQGHDENCCRLILKKNQDNNHKDNGVVGDEQFNGEKFQATVSQTLLLNAKDGVTSDSVVPVINLESNLVSNPKLPTTGVLSGKDPILVTIEDSGQANKVQQCEDNLDQIFEFGVAWRANIWTTINQSLGKETSDSRWADLAEEEKHISAPARSNLSPQAPIFVPSSKANSSMAVTIDNSKKILTITTKVLKKSHEPEAEVSRLSPTTTYDSDLGSEKFDEDDMLDILFDKVANDRDLSSRKQRSESNKNKKKTHERQHSWDGKVTEEFIPRHLPSAD</sequence>